<gene>
    <name evidence="5" type="primary">KLKB1_1</name>
    <name evidence="5" type="ORF">Bhyg_16101</name>
</gene>
<dbReference type="SMART" id="SM00020">
    <property type="entry name" value="Tryp_SPc"/>
    <property type="match status" value="1"/>
</dbReference>
<feature type="chain" id="PRO_5040167618" evidence="3">
    <location>
        <begin position="25"/>
        <end position="543"/>
    </location>
</feature>
<dbReference type="Gene3D" id="3.80.10.10">
    <property type="entry name" value="Ribonuclease Inhibitor"/>
    <property type="match status" value="1"/>
</dbReference>
<evidence type="ECO:0000259" key="4">
    <source>
        <dbReference type="PROSITE" id="PS50240"/>
    </source>
</evidence>
<keyword evidence="1" id="KW-1015">Disulfide bond</keyword>
<comment type="caution">
    <text evidence="5">The sequence shown here is derived from an EMBL/GenBank/DDBJ whole genome shotgun (WGS) entry which is preliminary data.</text>
</comment>
<proteinExistence type="inferred from homology"/>
<dbReference type="Pfam" id="PF13855">
    <property type="entry name" value="LRR_8"/>
    <property type="match status" value="1"/>
</dbReference>
<dbReference type="PANTHER" id="PTHR24253:SF153">
    <property type="entry name" value="SERINE PROTEASE HEPSIN"/>
    <property type="match status" value="1"/>
</dbReference>
<dbReference type="Gene3D" id="2.40.10.10">
    <property type="entry name" value="Trypsin-like serine proteases"/>
    <property type="match status" value="1"/>
</dbReference>
<dbReference type="GO" id="GO:0006508">
    <property type="term" value="P:proteolysis"/>
    <property type="evidence" value="ECO:0007669"/>
    <property type="project" value="InterPro"/>
</dbReference>
<dbReference type="Pfam" id="PF00089">
    <property type="entry name" value="Trypsin"/>
    <property type="match status" value="1"/>
</dbReference>
<dbReference type="InterPro" id="IPR001314">
    <property type="entry name" value="Peptidase_S1A"/>
</dbReference>
<protein>
    <submittedName>
        <fullName evidence="5">Plasma kallikrein</fullName>
    </submittedName>
</protein>
<comment type="similarity">
    <text evidence="2">Belongs to the peptidase S1 family. CLIP subfamily.</text>
</comment>
<organism evidence="5 6">
    <name type="scientific">Pseudolycoriella hygida</name>
    <dbReference type="NCBI Taxonomy" id="35572"/>
    <lineage>
        <taxon>Eukaryota</taxon>
        <taxon>Metazoa</taxon>
        <taxon>Ecdysozoa</taxon>
        <taxon>Arthropoda</taxon>
        <taxon>Hexapoda</taxon>
        <taxon>Insecta</taxon>
        <taxon>Pterygota</taxon>
        <taxon>Neoptera</taxon>
        <taxon>Endopterygota</taxon>
        <taxon>Diptera</taxon>
        <taxon>Nematocera</taxon>
        <taxon>Sciaroidea</taxon>
        <taxon>Sciaridae</taxon>
        <taxon>Pseudolycoriella</taxon>
    </lineage>
</organism>
<evidence type="ECO:0000313" key="6">
    <source>
        <dbReference type="Proteomes" id="UP001151699"/>
    </source>
</evidence>
<dbReference type="CDD" id="cd00190">
    <property type="entry name" value="Tryp_SPc"/>
    <property type="match status" value="1"/>
</dbReference>
<keyword evidence="3" id="KW-0732">Signal</keyword>
<dbReference type="PRINTS" id="PR00722">
    <property type="entry name" value="CHYMOTRYPSIN"/>
</dbReference>
<dbReference type="SUPFAM" id="SSF50494">
    <property type="entry name" value="Trypsin-like serine proteases"/>
    <property type="match status" value="1"/>
</dbReference>
<sequence>MRQHSTIEMKFLVFSIISMTLVASQEECGQRKSANPLVFGGTAVTAGDFPWVVPLIRKFNDKFFCGSNLISRQHVLTAAHCIVGKGSTTPFTVDDIYAYIGRFDLTANEETSRKSDIKQIIIHPNWSTNDIRYDADISILMLKNRVEFTDNIQPICLPSPTDQVFKIKGTVVGYGKSELGGLHENIPRRVEIASYTNDDCFFSDYQFARIASPRTFCAGERGKTPCQGDSGSGFYIDVRSSWKILGIVSSTTVQECGSNDFVLFTNVAKYTDWILSEMIKSNDKDELESIFNEFDENPNELESPVERKTVVDTECKYQESSSAYACYINGLTVPDEEIQLKIQGGDHKPRRTNRDVTAMQMVSGKVEHFPDLSDVIQTFPNMNGFGIAFAKLRHIDRSKMKGLDQFRFLLISDNEIEVIPPDTFMDLKELELIDICRNKIKSLEPDWISTMPKLRVFKARSNFFKYVPADMFKANPQLEEILFDYNQLQRIDVDFSELKSLKNLRILSNTCIDKAYCHDNNPKCMKSLQQFSLLVSGLCGHFP</sequence>
<dbReference type="PROSITE" id="PS00134">
    <property type="entry name" value="TRYPSIN_HIS"/>
    <property type="match status" value="1"/>
</dbReference>
<reference evidence="5" key="1">
    <citation type="submission" date="2022-07" db="EMBL/GenBank/DDBJ databases">
        <authorList>
            <person name="Trinca V."/>
            <person name="Uliana J.V.C."/>
            <person name="Torres T.T."/>
            <person name="Ward R.J."/>
            <person name="Monesi N."/>
        </authorList>
    </citation>
    <scope>NUCLEOTIDE SEQUENCE</scope>
    <source>
        <strain evidence="5">HSMRA1968</strain>
        <tissue evidence="5">Whole embryos</tissue>
    </source>
</reference>
<feature type="domain" description="Peptidase S1" evidence="4">
    <location>
        <begin position="38"/>
        <end position="279"/>
    </location>
</feature>
<dbReference type="FunFam" id="2.40.10.10:FF:000068">
    <property type="entry name" value="transmembrane protease serine 2"/>
    <property type="match status" value="1"/>
</dbReference>
<evidence type="ECO:0000256" key="3">
    <source>
        <dbReference type="SAM" id="SignalP"/>
    </source>
</evidence>
<keyword evidence="6" id="KW-1185">Reference proteome</keyword>
<dbReference type="EMBL" id="WJQU01002992">
    <property type="protein sequence ID" value="KAJ6628670.1"/>
    <property type="molecule type" value="Genomic_DNA"/>
</dbReference>
<dbReference type="InterPro" id="IPR018114">
    <property type="entry name" value="TRYPSIN_HIS"/>
</dbReference>
<evidence type="ECO:0000256" key="1">
    <source>
        <dbReference type="ARBA" id="ARBA00023157"/>
    </source>
</evidence>
<dbReference type="InterPro" id="IPR001254">
    <property type="entry name" value="Trypsin_dom"/>
</dbReference>
<dbReference type="InterPro" id="IPR009003">
    <property type="entry name" value="Peptidase_S1_PA"/>
</dbReference>
<dbReference type="OrthoDB" id="238681at2759"/>
<accession>A0A9Q0RUH1</accession>
<dbReference type="InterPro" id="IPR001611">
    <property type="entry name" value="Leu-rich_rpt"/>
</dbReference>
<evidence type="ECO:0000313" key="5">
    <source>
        <dbReference type="EMBL" id="KAJ6628670.1"/>
    </source>
</evidence>
<feature type="signal peptide" evidence="3">
    <location>
        <begin position="1"/>
        <end position="24"/>
    </location>
</feature>
<dbReference type="InterPro" id="IPR032675">
    <property type="entry name" value="LRR_dom_sf"/>
</dbReference>
<dbReference type="GO" id="GO:0004252">
    <property type="term" value="F:serine-type endopeptidase activity"/>
    <property type="evidence" value="ECO:0007669"/>
    <property type="project" value="InterPro"/>
</dbReference>
<dbReference type="AlphaFoldDB" id="A0A9Q0RUH1"/>
<name>A0A9Q0RUH1_9DIPT</name>
<dbReference type="InterPro" id="IPR043504">
    <property type="entry name" value="Peptidase_S1_PA_chymotrypsin"/>
</dbReference>
<dbReference type="SUPFAM" id="SSF52058">
    <property type="entry name" value="L domain-like"/>
    <property type="match status" value="1"/>
</dbReference>
<dbReference type="PANTHER" id="PTHR24253">
    <property type="entry name" value="TRANSMEMBRANE PROTEASE SERINE"/>
    <property type="match status" value="1"/>
</dbReference>
<dbReference type="PROSITE" id="PS50240">
    <property type="entry name" value="TRYPSIN_DOM"/>
    <property type="match status" value="1"/>
</dbReference>
<dbReference type="Proteomes" id="UP001151699">
    <property type="component" value="Unassembled WGS sequence"/>
</dbReference>
<evidence type="ECO:0000256" key="2">
    <source>
        <dbReference type="ARBA" id="ARBA00024195"/>
    </source>
</evidence>